<comment type="similarity">
    <text evidence="2">Belongs to the mitochondrion-specific ribosomal protein mS23 family.</text>
</comment>
<evidence type="ECO:0000256" key="7">
    <source>
        <dbReference type="SAM" id="MobiDB-lite"/>
    </source>
</evidence>
<evidence type="ECO:0000256" key="3">
    <source>
        <dbReference type="ARBA" id="ARBA00022980"/>
    </source>
</evidence>
<dbReference type="AlphaFoldDB" id="A0A8B8ETI0"/>
<dbReference type="KEGG" id="cvn:111136578"/>
<evidence type="ECO:0000256" key="4">
    <source>
        <dbReference type="ARBA" id="ARBA00023128"/>
    </source>
</evidence>
<proteinExistence type="inferred from homology"/>
<reference evidence="10" key="1">
    <citation type="submission" date="2025-08" db="UniProtKB">
        <authorList>
            <consortium name="RefSeq"/>
        </authorList>
    </citation>
    <scope>IDENTIFICATION</scope>
    <source>
        <tissue evidence="10">Whole sample</tissue>
    </source>
</reference>
<name>A0A8B8ETI0_CRAVI</name>
<keyword evidence="5" id="KW-0687">Ribonucleoprotein</keyword>
<dbReference type="GO" id="GO:0006412">
    <property type="term" value="P:translation"/>
    <property type="evidence" value="ECO:0007669"/>
    <property type="project" value="InterPro"/>
</dbReference>
<dbReference type="CDD" id="cd23701">
    <property type="entry name" value="At1g26750"/>
    <property type="match status" value="1"/>
</dbReference>
<evidence type="ECO:0000313" key="10">
    <source>
        <dbReference type="RefSeq" id="XP_022343232.1"/>
    </source>
</evidence>
<comment type="subcellular location">
    <subcellularLocation>
        <location evidence="1">Mitochondrion</location>
    </subcellularLocation>
</comment>
<feature type="domain" description="Small ribosomal subunit protein mS23 conserved" evidence="8">
    <location>
        <begin position="2"/>
        <end position="113"/>
    </location>
</feature>
<protein>
    <recommendedName>
        <fullName evidence="6">Small ribosomal subunit protein mS23</fullName>
    </recommendedName>
</protein>
<gene>
    <name evidence="10" type="primary">LOC111136578</name>
</gene>
<dbReference type="OrthoDB" id="10012356at2759"/>
<organism evidence="9 10">
    <name type="scientific">Crassostrea virginica</name>
    <name type="common">Eastern oyster</name>
    <dbReference type="NCBI Taxonomy" id="6565"/>
    <lineage>
        <taxon>Eukaryota</taxon>
        <taxon>Metazoa</taxon>
        <taxon>Spiralia</taxon>
        <taxon>Lophotrochozoa</taxon>
        <taxon>Mollusca</taxon>
        <taxon>Bivalvia</taxon>
        <taxon>Autobranchia</taxon>
        <taxon>Pteriomorphia</taxon>
        <taxon>Ostreida</taxon>
        <taxon>Ostreoidea</taxon>
        <taxon>Ostreidae</taxon>
        <taxon>Crassostrea</taxon>
    </lineage>
</organism>
<accession>A0A8B8ETI0</accession>
<dbReference type="GeneID" id="111136578"/>
<dbReference type="GO" id="GO:0005739">
    <property type="term" value="C:mitochondrion"/>
    <property type="evidence" value="ECO:0007669"/>
    <property type="project" value="InterPro"/>
</dbReference>
<dbReference type="RefSeq" id="XP_022343232.1">
    <property type="nucleotide sequence ID" value="XM_022487524.1"/>
</dbReference>
<keyword evidence="9" id="KW-1185">Reference proteome</keyword>
<dbReference type="PANTHER" id="PTHR15925">
    <property type="entry name" value="MITOCHONDRIAL RIBOSOMAL PROTEIN S23"/>
    <property type="match status" value="1"/>
</dbReference>
<keyword evidence="4" id="KW-0496">Mitochondrion</keyword>
<evidence type="ECO:0000259" key="8">
    <source>
        <dbReference type="Pfam" id="PF10484"/>
    </source>
</evidence>
<evidence type="ECO:0000256" key="5">
    <source>
        <dbReference type="ARBA" id="ARBA00023274"/>
    </source>
</evidence>
<dbReference type="Proteomes" id="UP000694844">
    <property type="component" value="Chromosome 5"/>
</dbReference>
<evidence type="ECO:0000256" key="1">
    <source>
        <dbReference type="ARBA" id="ARBA00004173"/>
    </source>
</evidence>
<dbReference type="GO" id="GO:0003735">
    <property type="term" value="F:structural constituent of ribosome"/>
    <property type="evidence" value="ECO:0007669"/>
    <property type="project" value="InterPro"/>
</dbReference>
<feature type="region of interest" description="Disordered" evidence="7">
    <location>
        <begin position="186"/>
        <end position="212"/>
    </location>
</feature>
<evidence type="ECO:0000313" key="9">
    <source>
        <dbReference type="Proteomes" id="UP000694844"/>
    </source>
</evidence>
<dbReference type="Pfam" id="PF10484">
    <property type="entry name" value="MRP-S23"/>
    <property type="match status" value="1"/>
</dbReference>
<dbReference type="GO" id="GO:0005840">
    <property type="term" value="C:ribosome"/>
    <property type="evidence" value="ECO:0007669"/>
    <property type="project" value="InterPro"/>
</dbReference>
<dbReference type="PANTHER" id="PTHR15925:SF2">
    <property type="entry name" value="SMALL RIBOSOMAL SUBUNIT PROTEIN MS23"/>
    <property type="match status" value="1"/>
</dbReference>
<feature type="compositionally biased region" description="Basic and acidic residues" evidence="7">
    <location>
        <begin position="111"/>
        <end position="163"/>
    </location>
</feature>
<dbReference type="InterPro" id="IPR019520">
    <property type="entry name" value="Ribosomal_mS23_met"/>
</dbReference>
<sequence>MAASRVRKLGTIFTRTQGLIRSGAMRREKIPVWYNVYEAFPPLDKFDVEANEPDSAQNLRKLLYPEDIIRMKFYERYGTPELINLESNVETLSQKFAKFYIAKKSSEKQKLSADGEAEERLADKEERLADKEERLADTEERVAATEERLAAPEEGGTQEKPEGESDITFENILRVFAHEHNLKMSQADVKRQKKKRRRESIQMRTLKKRKPLPADPVAILGTWDELERL</sequence>
<dbReference type="InterPro" id="IPR023611">
    <property type="entry name" value="mS23_dom_met"/>
</dbReference>
<feature type="region of interest" description="Disordered" evidence="7">
    <location>
        <begin position="111"/>
        <end position="165"/>
    </location>
</feature>
<evidence type="ECO:0000256" key="6">
    <source>
        <dbReference type="ARBA" id="ARBA00035137"/>
    </source>
</evidence>
<keyword evidence="3" id="KW-0689">Ribosomal protein</keyword>
<dbReference type="InterPro" id="IPR059242">
    <property type="entry name" value="mS23_dom"/>
</dbReference>
<evidence type="ECO:0000256" key="2">
    <source>
        <dbReference type="ARBA" id="ARBA00009864"/>
    </source>
</evidence>